<keyword evidence="4" id="KW-1185">Reference proteome</keyword>
<sequence>MIFRFLITMMLIISGLLLFIEDVSANDGKEISINGETMDVHFTKLSGDGYQYEVILEDGQTYFYEENEEKNLIIDSGTLTDEESRMAREAIYKYENQYREPAEGNGDSGNPAGIFFVAIGAFLLISPRTAWYLEIGWKLRDAEPSELVLIANRVGGGIAAVIGILALL</sequence>
<dbReference type="EMBL" id="FTOC01000004">
    <property type="protein sequence ID" value="SIS45553.1"/>
    <property type="molecule type" value="Genomic_DNA"/>
</dbReference>
<dbReference type="STRING" id="570947.SAMN05421687_104127"/>
<proteinExistence type="predicted"/>
<gene>
    <name evidence="3" type="ORF">SAMN05421687_104127</name>
</gene>
<evidence type="ECO:0000313" key="4">
    <source>
        <dbReference type="Proteomes" id="UP000187608"/>
    </source>
</evidence>
<evidence type="ECO:0000313" key="3">
    <source>
        <dbReference type="EMBL" id="SIS45553.1"/>
    </source>
</evidence>
<feature type="domain" description="DUF6199" evidence="2">
    <location>
        <begin position="112"/>
        <end position="167"/>
    </location>
</feature>
<evidence type="ECO:0000256" key="1">
    <source>
        <dbReference type="SAM" id="Phobius"/>
    </source>
</evidence>
<feature type="transmembrane region" description="Helical" evidence="1">
    <location>
        <begin position="114"/>
        <end position="135"/>
    </location>
</feature>
<dbReference type="Pfam" id="PF19701">
    <property type="entry name" value="DUF6199"/>
    <property type="match status" value="1"/>
</dbReference>
<organism evidence="3 4">
    <name type="scientific">Salimicrobium flavidum</name>
    <dbReference type="NCBI Taxonomy" id="570947"/>
    <lineage>
        <taxon>Bacteria</taxon>
        <taxon>Bacillati</taxon>
        <taxon>Bacillota</taxon>
        <taxon>Bacilli</taxon>
        <taxon>Bacillales</taxon>
        <taxon>Bacillaceae</taxon>
        <taxon>Salimicrobium</taxon>
    </lineage>
</organism>
<reference evidence="4" key="1">
    <citation type="submission" date="2017-01" db="EMBL/GenBank/DDBJ databases">
        <authorList>
            <person name="Varghese N."/>
            <person name="Submissions S."/>
        </authorList>
    </citation>
    <scope>NUCLEOTIDE SEQUENCE [LARGE SCALE GENOMIC DNA]</scope>
    <source>
        <strain evidence="4">DSM 23127</strain>
    </source>
</reference>
<dbReference type="RefSeq" id="WP_076558304.1">
    <property type="nucleotide sequence ID" value="NZ_FTOC01000004.1"/>
</dbReference>
<evidence type="ECO:0000259" key="2">
    <source>
        <dbReference type="Pfam" id="PF19701"/>
    </source>
</evidence>
<protein>
    <recommendedName>
        <fullName evidence="2">DUF6199 domain-containing protein</fullName>
    </recommendedName>
</protein>
<keyword evidence="1" id="KW-0472">Membrane</keyword>
<feature type="transmembrane region" description="Helical" evidence="1">
    <location>
        <begin position="147"/>
        <end position="167"/>
    </location>
</feature>
<name>A0A1N7J862_9BACI</name>
<keyword evidence="1" id="KW-1133">Transmembrane helix</keyword>
<accession>A0A1N7J862</accession>
<dbReference type="Proteomes" id="UP000187608">
    <property type="component" value="Unassembled WGS sequence"/>
</dbReference>
<dbReference type="InterPro" id="IPR045679">
    <property type="entry name" value="DUF6199"/>
</dbReference>
<dbReference type="OrthoDB" id="2088419at2"/>
<dbReference type="AlphaFoldDB" id="A0A1N7J862"/>
<keyword evidence="1" id="KW-0812">Transmembrane</keyword>